<evidence type="ECO:0000313" key="4">
    <source>
        <dbReference type="Proteomes" id="UP000708576"/>
    </source>
</evidence>
<feature type="coiled-coil region" evidence="1">
    <location>
        <begin position="39"/>
        <end position="91"/>
    </location>
</feature>
<keyword evidence="1" id="KW-0175">Coiled coil</keyword>
<evidence type="ECO:0000256" key="2">
    <source>
        <dbReference type="SAM" id="Phobius"/>
    </source>
</evidence>
<protein>
    <submittedName>
        <fullName evidence="3">Uncharacterized protein</fullName>
    </submittedName>
</protein>
<accession>A0ABS5JWB1</accession>
<reference evidence="3 4" key="1">
    <citation type="journal article" date="2015" name="Int. J. Syst. Evol. Microbiol.">
        <title>Carboxylicivirga linearis sp. nov., isolated from a sea cucumber culture pond.</title>
        <authorList>
            <person name="Wang F.Q."/>
            <person name="Zhou Y.X."/>
            <person name="Lin X.Z."/>
            <person name="Chen G.J."/>
            <person name="Du Z.J."/>
        </authorList>
    </citation>
    <scope>NUCLEOTIDE SEQUENCE [LARGE SCALE GENOMIC DNA]</scope>
    <source>
        <strain evidence="3 4">FB218</strain>
    </source>
</reference>
<keyword evidence="2" id="KW-0472">Membrane</keyword>
<keyword evidence="2" id="KW-1133">Transmembrane helix</keyword>
<feature type="transmembrane region" description="Helical" evidence="2">
    <location>
        <begin position="6"/>
        <end position="25"/>
    </location>
</feature>
<dbReference type="RefSeq" id="WP_212216438.1">
    <property type="nucleotide sequence ID" value="NZ_JAGUCO010000008.1"/>
</dbReference>
<evidence type="ECO:0000256" key="1">
    <source>
        <dbReference type="SAM" id="Coils"/>
    </source>
</evidence>
<keyword evidence="4" id="KW-1185">Reference proteome</keyword>
<proteinExistence type="predicted"/>
<comment type="caution">
    <text evidence="3">The sequence shown here is derived from an EMBL/GenBank/DDBJ whole genome shotgun (WGS) entry which is preliminary data.</text>
</comment>
<dbReference type="EMBL" id="JAGUCO010000008">
    <property type="protein sequence ID" value="MBS2099195.1"/>
    <property type="molecule type" value="Genomic_DNA"/>
</dbReference>
<sequence>MELVSLILNLVLGGGLIGTLVTLRATKKKANADAKASELDNVQEAITIWREMAENLRKELEASRKENELVNEQMRKEVESLRRAVSRLTTVNNKMVKLLDKITPENLDSMVEQIKKIHNEN</sequence>
<evidence type="ECO:0000313" key="3">
    <source>
        <dbReference type="EMBL" id="MBS2099195.1"/>
    </source>
</evidence>
<name>A0ABS5JWB1_9BACT</name>
<keyword evidence="2" id="KW-0812">Transmembrane</keyword>
<gene>
    <name evidence="3" type="ORF">KEM10_12960</name>
</gene>
<dbReference type="Proteomes" id="UP000708576">
    <property type="component" value="Unassembled WGS sequence"/>
</dbReference>
<organism evidence="3 4">
    <name type="scientific">Carboxylicivirga linearis</name>
    <dbReference type="NCBI Taxonomy" id="1628157"/>
    <lineage>
        <taxon>Bacteria</taxon>
        <taxon>Pseudomonadati</taxon>
        <taxon>Bacteroidota</taxon>
        <taxon>Bacteroidia</taxon>
        <taxon>Marinilabiliales</taxon>
        <taxon>Marinilabiliaceae</taxon>
        <taxon>Carboxylicivirga</taxon>
    </lineage>
</organism>